<gene>
    <name evidence="1" type="ORF">RchiOBHm_Chr6g0311001</name>
</gene>
<name>A0A2P6Q1B6_ROSCH</name>
<organism evidence="1 2">
    <name type="scientific">Rosa chinensis</name>
    <name type="common">China rose</name>
    <dbReference type="NCBI Taxonomy" id="74649"/>
    <lineage>
        <taxon>Eukaryota</taxon>
        <taxon>Viridiplantae</taxon>
        <taxon>Streptophyta</taxon>
        <taxon>Embryophyta</taxon>
        <taxon>Tracheophyta</taxon>
        <taxon>Spermatophyta</taxon>
        <taxon>Magnoliopsida</taxon>
        <taxon>eudicotyledons</taxon>
        <taxon>Gunneridae</taxon>
        <taxon>Pentapetalae</taxon>
        <taxon>rosids</taxon>
        <taxon>fabids</taxon>
        <taxon>Rosales</taxon>
        <taxon>Rosaceae</taxon>
        <taxon>Rosoideae</taxon>
        <taxon>Rosoideae incertae sedis</taxon>
        <taxon>Rosa</taxon>
    </lineage>
</organism>
<dbReference type="Gramene" id="PRQ27967">
    <property type="protein sequence ID" value="PRQ27967"/>
    <property type="gene ID" value="RchiOBHm_Chr6g0311001"/>
</dbReference>
<dbReference type="Proteomes" id="UP000238479">
    <property type="component" value="Chromosome 6"/>
</dbReference>
<evidence type="ECO:0000313" key="2">
    <source>
        <dbReference type="Proteomes" id="UP000238479"/>
    </source>
</evidence>
<protein>
    <submittedName>
        <fullName evidence="1">Uncharacterized protein</fullName>
    </submittedName>
</protein>
<dbReference type="EMBL" id="PDCK01000044">
    <property type="protein sequence ID" value="PRQ27967.1"/>
    <property type="molecule type" value="Genomic_DNA"/>
</dbReference>
<proteinExistence type="predicted"/>
<keyword evidence="2" id="KW-1185">Reference proteome</keyword>
<comment type="caution">
    <text evidence="1">The sequence shown here is derived from an EMBL/GenBank/DDBJ whole genome shotgun (WGS) entry which is preliminary data.</text>
</comment>
<dbReference type="AlphaFoldDB" id="A0A2P6Q1B6"/>
<accession>A0A2P6Q1B6</accession>
<evidence type="ECO:0000313" key="1">
    <source>
        <dbReference type="EMBL" id="PRQ27967.1"/>
    </source>
</evidence>
<reference evidence="1 2" key="1">
    <citation type="journal article" date="2018" name="Nat. Genet.">
        <title>The Rosa genome provides new insights in the design of modern roses.</title>
        <authorList>
            <person name="Bendahmane M."/>
        </authorList>
    </citation>
    <scope>NUCLEOTIDE SEQUENCE [LARGE SCALE GENOMIC DNA]</scope>
    <source>
        <strain evidence="2">cv. Old Blush</strain>
    </source>
</reference>
<sequence>MTGFQVLHWIWNGDAVRFCVKPQIGCVQVNQNQIAQQYSPVKRKQ</sequence>